<evidence type="ECO:0000313" key="3">
    <source>
        <dbReference type="Proteomes" id="UP000198415"/>
    </source>
</evidence>
<dbReference type="PANTHER" id="PTHR43798">
    <property type="entry name" value="MONOACYLGLYCEROL LIPASE"/>
    <property type="match status" value="1"/>
</dbReference>
<dbReference type="Gene3D" id="3.40.50.1820">
    <property type="entry name" value="alpha/beta hydrolase"/>
    <property type="match status" value="1"/>
</dbReference>
<dbReference type="Proteomes" id="UP000198415">
    <property type="component" value="Unassembled WGS sequence"/>
</dbReference>
<proteinExistence type="predicted"/>
<dbReference type="GO" id="GO:0003824">
    <property type="term" value="F:catalytic activity"/>
    <property type="evidence" value="ECO:0007669"/>
    <property type="project" value="InterPro"/>
</dbReference>
<dbReference type="Pfam" id="PF12697">
    <property type="entry name" value="Abhydrolase_6"/>
    <property type="match status" value="1"/>
</dbReference>
<sequence length="289" mass="31528">MGPVTATVAVLDLPNRGPFPYRGAMTRTAEVNGITVSYDDAGSGPAFVLVHGHPFDRSMWWPQLTALTAHGYRVITADLRGYGRSTVVPGLTTLETFARDTFALIDHLRIEEEVVLGGLSMGGQIVMECYRLFSERIAGLLLADTFPQGETPEGHAKRNQAADRLLAEGMGWYATENLSKMMAAYNVTAMPQVAEHVSRMMLNTSPEGAAAALRGRAERQDYQKVLTTVSVPTLIVVGRDDEFTPVADAELMHRLIPESMLSVIDDAGHLPNLEQPAAFNAALREFLDQ</sequence>
<dbReference type="InterPro" id="IPR050266">
    <property type="entry name" value="AB_hydrolase_sf"/>
</dbReference>
<dbReference type="InterPro" id="IPR000639">
    <property type="entry name" value="Epox_hydrolase-like"/>
</dbReference>
<dbReference type="InterPro" id="IPR029058">
    <property type="entry name" value="AB_hydrolase_fold"/>
</dbReference>
<dbReference type="PRINTS" id="PR00111">
    <property type="entry name" value="ABHYDROLASE"/>
</dbReference>
<dbReference type="EMBL" id="FZNR01000022">
    <property type="protein sequence ID" value="SNS71777.1"/>
    <property type="molecule type" value="Genomic_DNA"/>
</dbReference>
<keyword evidence="3" id="KW-1185">Reference proteome</keyword>
<dbReference type="SUPFAM" id="SSF53474">
    <property type="entry name" value="alpha/beta-Hydrolases"/>
    <property type="match status" value="1"/>
</dbReference>
<accession>A0A239GRK8</accession>
<evidence type="ECO:0000313" key="2">
    <source>
        <dbReference type="EMBL" id="SNS71777.1"/>
    </source>
</evidence>
<feature type="domain" description="AB hydrolase-1" evidence="1">
    <location>
        <begin position="47"/>
        <end position="282"/>
    </location>
</feature>
<dbReference type="InterPro" id="IPR000073">
    <property type="entry name" value="AB_hydrolase_1"/>
</dbReference>
<evidence type="ECO:0000259" key="1">
    <source>
        <dbReference type="Pfam" id="PF12697"/>
    </source>
</evidence>
<dbReference type="PRINTS" id="PR00412">
    <property type="entry name" value="EPOXHYDRLASE"/>
</dbReference>
<dbReference type="AlphaFoldDB" id="A0A239GRK8"/>
<name>A0A239GRK8_9ACTN</name>
<gene>
    <name evidence="2" type="ORF">SAMN06264365_12238</name>
</gene>
<organism evidence="2 3">
    <name type="scientific">Actinoplanes regularis</name>
    <dbReference type="NCBI Taxonomy" id="52697"/>
    <lineage>
        <taxon>Bacteria</taxon>
        <taxon>Bacillati</taxon>
        <taxon>Actinomycetota</taxon>
        <taxon>Actinomycetes</taxon>
        <taxon>Micromonosporales</taxon>
        <taxon>Micromonosporaceae</taxon>
        <taxon>Actinoplanes</taxon>
    </lineage>
</organism>
<protein>
    <submittedName>
        <fullName evidence="2">Pimeloyl-ACP methyl ester carboxylesterase</fullName>
    </submittedName>
</protein>
<reference evidence="2 3" key="1">
    <citation type="submission" date="2017-06" db="EMBL/GenBank/DDBJ databases">
        <authorList>
            <person name="Kim H.J."/>
            <person name="Triplett B.A."/>
        </authorList>
    </citation>
    <scope>NUCLEOTIDE SEQUENCE [LARGE SCALE GENOMIC DNA]</scope>
    <source>
        <strain evidence="2 3">DSM 43151</strain>
    </source>
</reference>